<protein>
    <submittedName>
        <fullName evidence="2">Uncharacterized protein</fullName>
    </submittedName>
</protein>
<feature type="transmembrane region" description="Helical" evidence="1">
    <location>
        <begin position="98"/>
        <end position="117"/>
    </location>
</feature>
<proteinExistence type="predicted"/>
<feature type="transmembrane region" description="Helical" evidence="1">
    <location>
        <begin position="39"/>
        <end position="60"/>
    </location>
</feature>
<dbReference type="Proteomes" id="UP000320216">
    <property type="component" value="Chromosome"/>
</dbReference>
<dbReference type="KEGG" id="huw:FPZ11_10025"/>
<evidence type="ECO:0000313" key="3">
    <source>
        <dbReference type="Proteomes" id="UP000320216"/>
    </source>
</evidence>
<sequence length="189" mass="19383">MTDRTVSRTERRPVPKVRGPHAFDYAQASNAGRSLWDRWATAFVVAGAAFVVLGGLVSAAAGPLSWSDGSWLAAYLVLVCGVAQCLFGVQRMIAPAPLTARGFVLVFVGWNLGNAAVAGGDLAGIPVVVAVGGVLLAAVLVAQLVQLRHTVPGRRVWAWACGAVLVVLLVSIPVGVVLSAISGGGNAHP</sequence>
<dbReference type="RefSeq" id="WP_146320555.1">
    <property type="nucleotide sequence ID" value="NZ_CP042305.1"/>
</dbReference>
<organism evidence="2 3">
    <name type="scientific">Humibacter ginsenosidimutans</name>
    <dbReference type="NCBI Taxonomy" id="2599293"/>
    <lineage>
        <taxon>Bacteria</taxon>
        <taxon>Bacillati</taxon>
        <taxon>Actinomycetota</taxon>
        <taxon>Actinomycetes</taxon>
        <taxon>Micrococcales</taxon>
        <taxon>Microbacteriaceae</taxon>
        <taxon>Humibacter</taxon>
    </lineage>
</organism>
<evidence type="ECO:0000313" key="2">
    <source>
        <dbReference type="EMBL" id="QDZ15063.1"/>
    </source>
</evidence>
<evidence type="ECO:0000256" key="1">
    <source>
        <dbReference type="SAM" id="Phobius"/>
    </source>
</evidence>
<keyword evidence="3" id="KW-1185">Reference proteome</keyword>
<feature type="transmembrane region" description="Helical" evidence="1">
    <location>
        <begin position="72"/>
        <end position="89"/>
    </location>
</feature>
<feature type="transmembrane region" description="Helical" evidence="1">
    <location>
        <begin position="123"/>
        <end position="145"/>
    </location>
</feature>
<keyword evidence="1" id="KW-1133">Transmembrane helix</keyword>
<keyword evidence="1" id="KW-0472">Membrane</keyword>
<keyword evidence="1" id="KW-0812">Transmembrane</keyword>
<reference evidence="2 3" key="1">
    <citation type="submission" date="2019-07" db="EMBL/GenBank/DDBJ databases">
        <title>Full genome sequence of Humibacter sp. WJ7-1.</title>
        <authorList>
            <person name="Im W.-T."/>
        </authorList>
    </citation>
    <scope>NUCLEOTIDE SEQUENCE [LARGE SCALE GENOMIC DNA]</scope>
    <source>
        <strain evidence="2 3">WJ7-1</strain>
    </source>
</reference>
<dbReference type="AlphaFoldDB" id="A0A5B8M3X6"/>
<dbReference type="EMBL" id="CP042305">
    <property type="protein sequence ID" value="QDZ15063.1"/>
    <property type="molecule type" value="Genomic_DNA"/>
</dbReference>
<feature type="transmembrane region" description="Helical" evidence="1">
    <location>
        <begin position="157"/>
        <end position="181"/>
    </location>
</feature>
<accession>A0A5B8M3X6</accession>
<gene>
    <name evidence="2" type="ORF">FPZ11_10025</name>
</gene>
<dbReference type="OrthoDB" id="4870475at2"/>
<name>A0A5B8M3X6_9MICO</name>